<organism evidence="2 3">
    <name type="scientific">Parasulfuritortus cantonensis</name>
    <dbReference type="NCBI Taxonomy" id="2528202"/>
    <lineage>
        <taxon>Bacteria</taxon>
        <taxon>Pseudomonadati</taxon>
        <taxon>Pseudomonadota</taxon>
        <taxon>Betaproteobacteria</taxon>
        <taxon>Nitrosomonadales</taxon>
        <taxon>Thiobacillaceae</taxon>
        <taxon>Parasulfuritortus</taxon>
    </lineage>
</organism>
<dbReference type="SUPFAM" id="SSF52540">
    <property type="entry name" value="P-loop containing nucleoside triphosphate hydrolases"/>
    <property type="match status" value="1"/>
</dbReference>
<sequence length="223" mass="23544">MNAQLDNLLRHPGVWRGDRLGITERPGQPTGYVGLDALLPGGGWPRGALTELICQEEGIGELSMLLPALAGISREDRWIALVAPPYIPYAPALAGAGVDLARLLVVRAGNTADTLWAMEETLRSGACGAVLAWPSLIDERSQRRLQLAAEAGDSTCIWFTPARQAANASFAALRIKVMPARDGTLVHIVKRRGGGPAPALVLDHALAGPPLPRPAPADIRPAA</sequence>
<accession>A0A4R1BM91</accession>
<dbReference type="PANTHER" id="PTHR35369">
    <property type="entry name" value="BLR3025 PROTEIN-RELATED"/>
    <property type="match status" value="1"/>
</dbReference>
<reference evidence="2 3" key="1">
    <citation type="submission" date="2019-03" db="EMBL/GenBank/DDBJ databases">
        <title>Genome sequence of Thiobacillaceae bacterium LSR1, a sulfur-oxidizing bacterium isolated from freshwater sediment.</title>
        <authorList>
            <person name="Li S."/>
        </authorList>
    </citation>
    <scope>NUCLEOTIDE SEQUENCE [LARGE SCALE GENOMIC DNA]</scope>
    <source>
        <strain evidence="2 3">LSR1</strain>
    </source>
</reference>
<proteinExistence type="predicted"/>
<dbReference type="InterPro" id="IPR017166">
    <property type="entry name" value="UCP037290"/>
</dbReference>
<dbReference type="RefSeq" id="WP_131444658.1">
    <property type="nucleotide sequence ID" value="NZ_SJZB01000010.1"/>
</dbReference>
<protein>
    <submittedName>
        <fullName evidence="2">Translesion DNA synthesis-associated protein ImuA</fullName>
    </submittedName>
</protein>
<evidence type="ECO:0000313" key="3">
    <source>
        <dbReference type="Proteomes" id="UP000295443"/>
    </source>
</evidence>
<dbReference type="Gene3D" id="3.40.50.300">
    <property type="entry name" value="P-loop containing nucleotide triphosphate hydrolases"/>
    <property type="match status" value="1"/>
</dbReference>
<comment type="caution">
    <text evidence="2">The sequence shown here is derived from an EMBL/GenBank/DDBJ whole genome shotgun (WGS) entry which is preliminary data.</text>
</comment>
<dbReference type="NCBIfam" id="NF033429">
    <property type="entry name" value="ImuA_translesion"/>
    <property type="match status" value="1"/>
</dbReference>
<dbReference type="EMBL" id="SJZB01000010">
    <property type="protein sequence ID" value="TCJ18534.1"/>
    <property type="molecule type" value="Genomic_DNA"/>
</dbReference>
<dbReference type="InterPro" id="IPR047610">
    <property type="entry name" value="ImuA_translesion"/>
</dbReference>
<evidence type="ECO:0000313" key="2">
    <source>
        <dbReference type="EMBL" id="TCJ18534.1"/>
    </source>
</evidence>
<dbReference type="AlphaFoldDB" id="A0A4R1BM91"/>
<dbReference type="GO" id="GO:0051782">
    <property type="term" value="P:negative regulation of cell division"/>
    <property type="evidence" value="ECO:0007669"/>
    <property type="project" value="InterPro"/>
</dbReference>
<dbReference type="GO" id="GO:0006281">
    <property type="term" value="P:DNA repair"/>
    <property type="evidence" value="ECO:0007669"/>
    <property type="project" value="TreeGrafter"/>
</dbReference>
<dbReference type="PANTHER" id="PTHR35369:SF3">
    <property type="entry name" value="TRANSLESION DNA SYNTHESIS-ASSOCIATED PROTEIN IMUA"/>
    <property type="match status" value="1"/>
</dbReference>
<keyword evidence="3" id="KW-1185">Reference proteome</keyword>
<gene>
    <name evidence="2" type="primary">imuA</name>
    <name evidence="2" type="ORF">EZJ19_02135</name>
</gene>
<dbReference type="GO" id="GO:0009432">
    <property type="term" value="P:SOS response"/>
    <property type="evidence" value="ECO:0007669"/>
    <property type="project" value="InterPro"/>
</dbReference>
<dbReference type="InterPro" id="IPR027417">
    <property type="entry name" value="P-loop_NTPase"/>
</dbReference>
<name>A0A4R1BM91_9PROT</name>
<keyword evidence="1" id="KW-0227">DNA damage</keyword>
<dbReference type="PIRSF" id="PIRSF037290">
    <property type="entry name" value="UCP037290"/>
    <property type="match status" value="1"/>
</dbReference>
<dbReference type="InterPro" id="IPR050356">
    <property type="entry name" value="SulA_CellDiv_inhibitor"/>
</dbReference>
<dbReference type="OrthoDB" id="9811176at2"/>
<evidence type="ECO:0000256" key="1">
    <source>
        <dbReference type="ARBA" id="ARBA00022763"/>
    </source>
</evidence>
<dbReference type="Pfam" id="PF03846">
    <property type="entry name" value="SulA"/>
    <property type="match status" value="1"/>
</dbReference>
<dbReference type="InterPro" id="IPR004596">
    <property type="entry name" value="Cell_div_suppressor_SulA"/>
</dbReference>
<dbReference type="Proteomes" id="UP000295443">
    <property type="component" value="Unassembled WGS sequence"/>
</dbReference>